<gene>
    <name evidence="4" type="primary">PARPA_01352.1 scaffold 1359</name>
</gene>
<dbReference type="CDD" id="cd04301">
    <property type="entry name" value="NAT_SF"/>
    <property type="match status" value="1"/>
</dbReference>
<sequence length="188" mass="21846">MVPAITNSTRITLVSVTNDTLRDLADLHSRVFPIVYGQKFYDEVLNAGELAKIVYYDNEYAGAICCRKEPSKYANFTARVYMMTLGVLKKYRNLGLGMYTLKCSILIEHIVQILKRQSDPVITSIYLHVQTVNEAAIRFYGRNGFRIQSVVPNYYKQIENRDAYILVRPIFHAYENEEQQQQKQYVQI</sequence>
<evidence type="ECO:0000256" key="2">
    <source>
        <dbReference type="ARBA" id="ARBA00023315"/>
    </source>
</evidence>
<dbReference type="Gene3D" id="3.40.630.30">
    <property type="match status" value="1"/>
</dbReference>
<name>A0A0B7MY61_9FUNG</name>
<dbReference type="PANTHER" id="PTHR42919:SF8">
    <property type="entry name" value="N-ALPHA-ACETYLTRANSFERASE 50"/>
    <property type="match status" value="1"/>
</dbReference>
<dbReference type="EMBL" id="LN719426">
    <property type="protein sequence ID" value="CEP08043.1"/>
    <property type="molecule type" value="Genomic_DNA"/>
</dbReference>
<protein>
    <recommendedName>
        <fullName evidence="3">N-acetyltransferase domain-containing protein</fullName>
    </recommendedName>
</protein>
<reference evidence="4 5" key="1">
    <citation type="submission" date="2014-09" db="EMBL/GenBank/DDBJ databases">
        <authorList>
            <person name="Ellenberger Sabrina"/>
        </authorList>
    </citation>
    <scope>NUCLEOTIDE SEQUENCE [LARGE SCALE GENOMIC DNA]</scope>
    <source>
        <strain evidence="4 5">CBS 412.66</strain>
    </source>
</reference>
<feature type="domain" description="N-acetyltransferase" evidence="3">
    <location>
        <begin position="11"/>
        <end position="171"/>
    </location>
</feature>
<dbReference type="InterPro" id="IPR016181">
    <property type="entry name" value="Acyl_CoA_acyltransferase"/>
</dbReference>
<dbReference type="InterPro" id="IPR051556">
    <property type="entry name" value="N-term/lysine_N-AcTrnsfr"/>
</dbReference>
<organism evidence="4 5">
    <name type="scientific">Parasitella parasitica</name>
    <dbReference type="NCBI Taxonomy" id="35722"/>
    <lineage>
        <taxon>Eukaryota</taxon>
        <taxon>Fungi</taxon>
        <taxon>Fungi incertae sedis</taxon>
        <taxon>Mucoromycota</taxon>
        <taxon>Mucoromycotina</taxon>
        <taxon>Mucoromycetes</taxon>
        <taxon>Mucorales</taxon>
        <taxon>Mucorineae</taxon>
        <taxon>Mucoraceae</taxon>
        <taxon>Parasitella</taxon>
    </lineage>
</organism>
<dbReference type="Proteomes" id="UP000054107">
    <property type="component" value="Unassembled WGS sequence"/>
</dbReference>
<dbReference type="STRING" id="35722.A0A0B7MY61"/>
<evidence type="ECO:0000313" key="4">
    <source>
        <dbReference type="EMBL" id="CEP08043.1"/>
    </source>
</evidence>
<dbReference type="InterPro" id="IPR000182">
    <property type="entry name" value="GNAT_dom"/>
</dbReference>
<evidence type="ECO:0000313" key="5">
    <source>
        <dbReference type="Proteomes" id="UP000054107"/>
    </source>
</evidence>
<dbReference type="AlphaFoldDB" id="A0A0B7MY61"/>
<dbReference type="SUPFAM" id="SSF55729">
    <property type="entry name" value="Acyl-CoA N-acyltransferases (Nat)"/>
    <property type="match status" value="1"/>
</dbReference>
<dbReference type="PROSITE" id="PS51186">
    <property type="entry name" value="GNAT"/>
    <property type="match status" value="1"/>
</dbReference>
<accession>A0A0B7MY61</accession>
<evidence type="ECO:0000256" key="1">
    <source>
        <dbReference type="ARBA" id="ARBA00022679"/>
    </source>
</evidence>
<dbReference type="GO" id="GO:0007064">
    <property type="term" value="P:mitotic sister chromatid cohesion"/>
    <property type="evidence" value="ECO:0007669"/>
    <property type="project" value="TreeGrafter"/>
</dbReference>
<dbReference type="Pfam" id="PF00583">
    <property type="entry name" value="Acetyltransf_1"/>
    <property type="match status" value="1"/>
</dbReference>
<proteinExistence type="predicted"/>
<keyword evidence="5" id="KW-1185">Reference proteome</keyword>
<dbReference type="GO" id="GO:0016747">
    <property type="term" value="F:acyltransferase activity, transferring groups other than amino-acyl groups"/>
    <property type="evidence" value="ECO:0007669"/>
    <property type="project" value="InterPro"/>
</dbReference>
<dbReference type="PANTHER" id="PTHR42919">
    <property type="entry name" value="N-ALPHA-ACETYLTRANSFERASE"/>
    <property type="match status" value="1"/>
</dbReference>
<keyword evidence="1" id="KW-0808">Transferase</keyword>
<dbReference type="OrthoDB" id="47374at2759"/>
<keyword evidence="2" id="KW-0012">Acyltransferase</keyword>
<dbReference type="GO" id="GO:0031415">
    <property type="term" value="C:NatA complex"/>
    <property type="evidence" value="ECO:0007669"/>
    <property type="project" value="TreeGrafter"/>
</dbReference>
<evidence type="ECO:0000259" key="3">
    <source>
        <dbReference type="PROSITE" id="PS51186"/>
    </source>
</evidence>